<proteinExistence type="predicted"/>
<feature type="region of interest" description="Disordered" evidence="1">
    <location>
        <begin position="191"/>
        <end position="245"/>
    </location>
</feature>
<feature type="transmembrane region" description="Helical" evidence="2">
    <location>
        <begin position="68"/>
        <end position="86"/>
    </location>
</feature>
<dbReference type="KEGG" id="lbz:LBRM_35_6840"/>
<dbReference type="VEuPathDB" id="TriTrypDB:LbrM.35.6840"/>
<keyword evidence="2" id="KW-0812">Transmembrane</keyword>
<name>A0A3P3ZJR2_LEIBR</name>
<feature type="compositionally biased region" description="Polar residues" evidence="1">
    <location>
        <begin position="195"/>
        <end position="226"/>
    </location>
</feature>
<dbReference type="RefSeq" id="XP_001569296.1">
    <property type="nucleotide sequence ID" value="XM_001569246.1"/>
</dbReference>
<sequence length="712" mass="78760">MQDIFLPSLSSCWRPKHFRATPHVLHLYRLTWCFCVYVCVCLFRFRVRPSPIPILPFGAFSMENRGKSEWRLLVVLAVGAIAYYLFTLKLAPNPEERRLAALRRIRDGASPLTLLEEGFSSVELLHAGVPREALNSASAVSLSTSPSQTPRRESCSRSPSTPSSCSRVCDPLMMVVTDTMHVVKEALRGGRRCRSMSTSISNVREATRSKTTGSTTALSSRSSQLHAKSPSNSSLRSSTRLTAHVQSPPVRQEFYDCLSPMRSSATRTPAGALRVRVAALSAVITRDYASESATYNYPLEVLRFLHEDRSRLSIMAENCSALEGDEVLTTEVYVKRSLERARAAAENAKAYFKVSLFTAARNIATTVMESYVNIYTGPSPVILAALYLVKGNIAYTIQLQTHIGTYEERLPDLLYTAQSARLLCAEKTPCGWWRRRAGRNEYHVQAQNVDRTYVVETPVDVAVRAPRTPHALRSELILMPCSSGGDTGAQWCAIVAVVPSAAREHARKGEKQHKVIPLLHDAHVSIELTVHMPDSAAAGTTSSPPPLPPPLAAVMAREATARDAQLFSSVYRSAELTMPLPPPEYFQTVVCEHPYETSVTLFITSLTSAESFEVELRCLKDMNDVSLKQLLSYVPTLLLNHARPRCSTNAAGQACFSVEGLAVSPTETTLRVYGVQQGAETWLIMRWLCASTAVELSELEQYRSELLKRVLC</sequence>
<keyword evidence="2" id="KW-1133">Transmembrane helix</keyword>
<evidence type="ECO:0000313" key="4">
    <source>
        <dbReference type="Proteomes" id="UP000319462"/>
    </source>
</evidence>
<feature type="region of interest" description="Disordered" evidence="1">
    <location>
        <begin position="138"/>
        <end position="165"/>
    </location>
</feature>
<gene>
    <name evidence="3" type="ORF">LBRM2904_35.7080</name>
</gene>
<protein>
    <submittedName>
        <fullName evidence="3">Hypothetical_protein</fullName>
    </submittedName>
</protein>
<evidence type="ECO:0000256" key="2">
    <source>
        <dbReference type="SAM" id="Phobius"/>
    </source>
</evidence>
<feature type="transmembrane region" description="Helical" evidence="2">
    <location>
        <begin position="27"/>
        <end position="47"/>
    </location>
</feature>
<dbReference type="AlphaFoldDB" id="A0A3P3ZJR2"/>
<organism evidence="3 4">
    <name type="scientific">Leishmania braziliensis MHOM/BR/75/M2904</name>
    <dbReference type="NCBI Taxonomy" id="420245"/>
    <lineage>
        <taxon>Eukaryota</taxon>
        <taxon>Discoba</taxon>
        <taxon>Euglenozoa</taxon>
        <taxon>Kinetoplastea</taxon>
        <taxon>Metakinetoplastina</taxon>
        <taxon>Trypanosomatida</taxon>
        <taxon>Trypanosomatidae</taxon>
        <taxon>Leishmaniinae</taxon>
        <taxon>Leishmania</taxon>
        <taxon>Leishmania braziliensis species complex</taxon>
    </lineage>
</organism>
<evidence type="ECO:0000256" key="1">
    <source>
        <dbReference type="SAM" id="MobiDB-lite"/>
    </source>
</evidence>
<accession>A0A3P3ZJR2</accession>
<feature type="compositionally biased region" description="Low complexity" evidence="1">
    <location>
        <begin position="229"/>
        <end position="242"/>
    </location>
</feature>
<reference evidence="3 4" key="1">
    <citation type="submission" date="2018-09" db="EMBL/GenBank/DDBJ databases">
        <authorList>
            <person name="Peiro R."/>
            <person name="Begona"/>
            <person name="Cbmso G."/>
            <person name="Lopez M."/>
            <person name="Gonzalez S."/>
        </authorList>
    </citation>
    <scope>NUCLEOTIDE SEQUENCE [LARGE SCALE GENOMIC DNA]</scope>
</reference>
<keyword evidence="2" id="KW-0472">Membrane</keyword>
<evidence type="ECO:0000313" key="3">
    <source>
        <dbReference type="EMBL" id="SYZ70516.1"/>
    </source>
</evidence>
<dbReference type="EMBL" id="LS997634">
    <property type="protein sequence ID" value="SYZ70516.1"/>
    <property type="molecule type" value="Genomic_DNA"/>
</dbReference>
<feature type="compositionally biased region" description="Low complexity" evidence="1">
    <location>
        <begin position="138"/>
        <end position="149"/>
    </location>
</feature>
<dbReference type="Proteomes" id="UP000319462">
    <property type="component" value="Chromosome 35"/>
</dbReference>
<feature type="compositionally biased region" description="Low complexity" evidence="1">
    <location>
        <begin position="156"/>
        <end position="165"/>
    </location>
</feature>